<name>A0ABY7RTD6_9DEIN</name>
<feature type="domain" description="PIN" evidence="1">
    <location>
        <begin position="36"/>
        <end position="139"/>
    </location>
</feature>
<dbReference type="Pfam" id="PF01850">
    <property type="entry name" value="PIN"/>
    <property type="match status" value="1"/>
</dbReference>
<dbReference type="InterPro" id="IPR002716">
    <property type="entry name" value="PIN_dom"/>
</dbReference>
<evidence type="ECO:0000313" key="2">
    <source>
        <dbReference type="EMBL" id="WCM40106.1"/>
    </source>
</evidence>
<organism evidence="2 3">
    <name type="scientific">Thermus antranikianii</name>
    <dbReference type="NCBI Taxonomy" id="88190"/>
    <lineage>
        <taxon>Bacteria</taxon>
        <taxon>Thermotogati</taxon>
        <taxon>Deinococcota</taxon>
        <taxon>Deinococci</taxon>
        <taxon>Thermales</taxon>
        <taxon>Thermaceae</taxon>
        <taxon>Thermus</taxon>
    </lineage>
</organism>
<evidence type="ECO:0000259" key="1">
    <source>
        <dbReference type="Pfam" id="PF01850"/>
    </source>
</evidence>
<dbReference type="SUPFAM" id="SSF88723">
    <property type="entry name" value="PIN domain-like"/>
    <property type="match status" value="1"/>
</dbReference>
<reference evidence="2 3" key="1">
    <citation type="submission" date="2019-12" db="EMBL/GenBank/DDBJ databases">
        <authorList>
            <person name="An T."/>
        </authorList>
    </citation>
    <scope>NUCLEOTIDE SEQUENCE [LARGE SCALE GENOMIC DNA]</scope>
    <source>
        <strain evidence="2 3">JCM 19900</strain>
    </source>
</reference>
<gene>
    <name evidence="2" type="ORF">GO600_08395</name>
</gene>
<proteinExistence type="predicted"/>
<sequence length="150" mass="16109">MTPASSSCLRKSVCPSGQSDRLLEGHEEAKAKWQALVGGRFIWGRGPKEEGLVSGLTLVELLRLGLKGALAREDAELLLKAIPAVCRVVWPDWGIGERAARLSHGLHLPLVDALILATALEAGAGEIWTADADLARYEGKLRVVLLRPEG</sequence>
<evidence type="ECO:0000313" key="3">
    <source>
        <dbReference type="Proteomes" id="UP001317488"/>
    </source>
</evidence>
<keyword evidence="3" id="KW-1185">Reference proteome</keyword>
<dbReference type="Proteomes" id="UP001317488">
    <property type="component" value="Chromosome"/>
</dbReference>
<dbReference type="InterPro" id="IPR029060">
    <property type="entry name" value="PIN-like_dom_sf"/>
</dbReference>
<dbReference type="Gene3D" id="3.40.50.1010">
    <property type="entry name" value="5'-nuclease"/>
    <property type="match status" value="1"/>
</dbReference>
<accession>A0ABY7RTD6</accession>
<protein>
    <submittedName>
        <fullName evidence="2">PIN domain-containing protein</fullName>
    </submittedName>
</protein>
<dbReference type="EMBL" id="CP046617">
    <property type="protein sequence ID" value="WCM40106.1"/>
    <property type="molecule type" value="Genomic_DNA"/>
</dbReference>